<keyword evidence="2" id="KW-1185">Reference proteome</keyword>
<evidence type="ECO:0000313" key="2">
    <source>
        <dbReference type="Proteomes" id="UP000727407"/>
    </source>
</evidence>
<comment type="caution">
    <text evidence="1">The sequence shown here is derived from an EMBL/GenBank/DDBJ whole genome shotgun (WGS) entry which is preliminary data.</text>
</comment>
<evidence type="ECO:0000313" key="1">
    <source>
        <dbReference type="EMBL" id="KAF5903620.1"/>
    </source>
</evidence>
<proteinExistence type="predicted"/>
<organism evidence="1 2">
    <name type="scientific">Clarias magur</name>
    <name type="common">Asian catfish</name>
    <name type="synonym">Macropteronotus magur</name>
    <dbReference type="NCBI Taxonomy" id="1594786"/>
    <lineage>
        <taxon>Eukaryota</taxon>
        <taxon>Metazoa</taxon>
        <taxon>Chordata</taxon>
        <taxon>Craniata</taxon>
        <taxon>Vertebrata</taxon>
        <taxon>Euteleostomi</taxon>
        <taxon>Actinopterygii</taxon>
        <taxon>Neopterygii</taxon>
        <taxon>Teleostei</taxon>
        <taxon>Ostariophysi</taxon>
        <taxon>Siluriformes</taxon>
        <taxon>Clariidae</taxon>
        <taxon>Clarias</taxon>
    </lineage>
</organism>
<protein>
    <submittedName>
        <fullName evidence="1">Uncharacterized protein</fullName>
    </submittedName>
</protein>
<reference evidence="1" key="1">
    <citation type="submission" date="2020-07" db="EMBL/GenBank/DDBJ databases">
        <title>Clarias magur genome sequencing, assembly and annotation.</title>
        <authorList>
            <person name="Kushwaha B."/>
            <person name="Kumar R."/>
            <person name="Das P."/>
            <person name="Joshi C.G."/>
            <person name="Kumar D."/>
            <person name="Nagpure N.S."/>
            <person name="Pandey M."/>
            <person name="Agarwal S."/>
            <person name="Srivastava S."/>
            <person name="Singh M."/>
            <person name="Sahoo L."/>
            <person name="Jayasankar P."/>
            <person name="Meher P.K."/>
            <person name="Koringa P.G."/>
            <person name="Iquebal M.A."/>
            <person name="Das S.P."/>
            <person name="Bit A."/>
            <person name="Patnaik S."/>
            <person name="Patel N."/>
            <person name="Shah T.M."/>
            <person name="Hinsu A."/>
            <person name="Jena J.K."/>
        </authorList>
    </citation>
    <scope>NUCLEOTIDE SEQUENCE</scope>
    <source>
        <strain evidence="1">CIFAMagur01</strain>
        <tissue evidence="1">Testis</tissue>
    </source>
</reference>
<name>A0A8J4UU14_CLAMG</name>
<accession>A0A8J4UU14</accession>
<dbReference type="EMBL" id="QNUK01000071">
    <property type="protein sequence ID" value="KAF5903620.1"/>
    <property type="molecule type" value="Genomic_DNA"/>
</dbReference>
<dbReference type="AlphaFoldDB" id="A0A8J4UU14"/>
<sequence length="50" mass="5836">MICVAVSSQEGDCSTQTRFFKQVEDHLLSNCLKQNLYLMYLDTRKYVSLD</sequence>
<dbReference type="Proteomes" id="UP000727407">
    <property type="component" value="Unassembled WGS sequence"/>
</dbReference>
<gene>
    <name evidence="1" type="ORF">DAT39_006667</name>
</gene>